<gene>
    <name evidence="2" type="primary">LOC105363554</name>
</gene>
<dbReference type="KEGG" id="csol:105363554"/>
<keyword evidence="1" id="KW-1185">Reference proteome</keyword>
<dbReference type="Proteomes" id="UP000695007">
    <property type="component" value="Unplaced"/>
</dbReference>
<evidence type="ECO:0000313" key="2">
    <source>
        <dbReference type="RefSeq" id="XP_011499587.1"/>
    </source>
</evidence>
<proteinExistence type="predicted"/>
<dbReference type="GeneID" id="105363554"/>
<evidence type="ECO:0000313" key="1">
    <source>
        <dbReference type="Proteomes" id="UP000695007"/>
    </source>
</evidence>
<protein>
    <submittedName>
        <fullName evidence="2">Uncharacterized protein LOC105363554</fullName>
    </submittedName>
</protein>
<dbReference type="AlphaFoldDB" id="A0AAJ6YK85"/>
<dbReference type="RefSeq" id="XP_011499587.1">
    <property type="nucleotide sequence ID" value="XM_011501285.1"/>
</dbReference>
<reference evidence="2" key="1">
    <citation type="submission" date="2025-08" db="UniProtKB">
        <authorList>
            <consortium name="RefSeq"/>
        </authorList>
    </citation>
    <scope>IDENTIFICATION</scope>
</reference>
<sequence length="174" mass="19459">MFMPLRCVTGLGHLNNLAKREEPKCFRFSWLGPTFDNNTNINCSSTAYKEIPCIEPFEISVKPPNITHMWINENRSEFYCLLRAGYSCIKYTYNFNGAVVNSTHFCGKVIEGTAHAIPTGCFTQKVGGHIIEACACRSNGFGMPCNLSIRHTYSTAIITLLLLSVNAASYLRPY</sequence>
<name>A0AAJ6YK85_9HYME</name>
<organism evidence="1 2">
    <name type="scientific">Ceratosolen solmsi marchali</name>
    <dbReference type="NCBI Taxonomy" id="326594"/>
    <lineage>
        <taxon>Eukaryota</taxon>
        <taxon>Metazoa</taxon>
        <taxon>Ecdysozoa</taxon>
        <taxon>Arthropoda</taxon>
        <taxon>Hexapoda</taxon>
        <taxon>Insecta</taxon>
        <taxon>Pterygota</taxon>
        <taxon>Neoptera</taxon>
        <taxon>Endopterygota</taxon>
        <taxon>Hymenoptera</taxon>
        <taxon>Apocrita</taxon>
        <taxon>Proctotrupomorpha</taxon>
        <taxon>Chalcidoidea</taxon>
        <taxon>Agaonidae</taxon>
        <taxon>Agaoninae</taxon>
        <taxon>Ceratosolen</taxon>
    </lineage>
</organism>
<accession>A0AAJ6YK85</accession>